<comment type="caution">
    <text evidence="2">The sequence shown here is derived from an EMBL/GenBank/DDBJ whole genome shotgun (WGS) entry which is preliminary data.</text>
</comment>
<keyword evidence="3" id="KW-1185">Reference proteome</keyword>
<name>A0ABR4AQB5_9LECA</name>
<accession>A0ABR4AQB5</accession>
<protein>
    <submittedName>
        <fullName evidence="2">Uncharacterized protein</fullName>
    </submittedName>
</protein>
<proteinExistence type="predicted"/>
<evidence type="ECO:0000313" key="3">
    <source>
        <dbReference type="Proteomes" id="UP001590951"/>
    </source>
</evidence>
<sequence length="78" mass="9055">MNYPEPKDSKKPALIRHCQDPARQPSLARDYLPGGQKYEDGPSNNPRQGAPIPQWLREWEQNWERITGVGNEERKSKL</sequence>
<reference evidence="2 3" key="1">
    <citation type="submission" date="2024-09" db="EMBL/GenBank/DDBJ databases">
        <title>Rethinking Asexuality: The Enigmatic Case of Functional Sexual Genes in Lepraria (Stereocaulaceae).</title>
        <authorList>
            <person name="Doellman M."/>
            <person name="Sun Y."/>
            <person name="Barcenas-Pena A."/>
            <person name="Lumbsch H.T."/>
            <person name="Grewe F."/>
        </authorList>
    </citation>
    <scope>NUCLEOTIDE SEQUENCE [LARGE SCALE GENOMIC DNA]</scope>
    <source>
        <strain evidence="2 3">Grewe 0041</strain>
    </source>
</reference>
<dbReference type="EMBL" id="JBHFEH010000089">
    <property type="protein sequence ID" value="KAL2047922.1"/>
    <property type="molecule type" value="Genomic_DNA"/>
</dbReference>
<dbReference type="Proteomes" id="UP001590951">
    <property type="component" value="Unassembled WGS sequence"/>
</dbReference>
<feature type="compositionally biased region" description="Basic and acidic residues" evidence="1">
    <location>
        <begin position="1"/>
        <end position="11"/>
    </location>
</feature>
<feature type="region of interest" description="Disordered" evidence="1">
    <location>
        <begin position="1"/>
        <end position="51"/>
    </location>
</feature>
<evidence type="ECO:0000256" key="1">
    <source>
        <dbReference type="SAM" id="MobiDB-lite"/>
    </source>
</evidence>
<organism evidence="2 3">
    <name type="scientific">Lepraria finkii</name>
    <dbReference type="NCBI Taxonomy" id="1340010"/>
    <lineage>
        <taxon>Eukaryota</taxon>
        <taxon>Fungi</taxon>
        <taxon>Dikarya</taxon>
        <taxon>Ascomycota</taxon>
        <taxon>Pezizomycotina</taxon>
        <taxon>Lecanoromycetes</taxon>
        <taxon>OSLEUM clade</taxon>
        <taxon>Lecanoromycetidae</taxon>
        <taxon>Lecanorales</taxon>
        <taxon>Lecanorineae</taxon>
        <taxon>Stereocaulaceae</taxon>
        <taxon>Lepraria</taxon>
    </lineage>
</organism>
<evidence type="ECO:0000313" key="2">
    <source>
        <dbReference type="EMBL" id="KAL2047922.1"/>
    </source>
</evidence>
<gene>
    <name evidence="2" type="ORF">ABVK25_011253</name>
</gene>